<name>A0ABS7QTP8_9ACTN</name>
<dbReference type="RefSeq" id="WP_222978925.1">
    <property type="nucleotide sequence ID" value="NZ_JAINVZ010000011.1"/>
</dbReference>
<proteinExistence type="predicted"/>
<keyword evidence="2" id="KW-1185">Reference proteome</keyword>
<sequence length="295" mass="32617">MSAEHPDPRVVADVRALVADLLPVLVPHALLDPDSGLLVLPGGTCHAEVSLHAIVADCASLPPAAWPERVRAWLAQKTSEVASALDERRRLGDVELLLRVQITPRLPRDERERLMCVPYGDLLDVVIAIDHPEGGRLTRDRAEQLALPDPGRRAIANTLRDELPAFEVTEQHLPGVGRVRVVHHDRRPYVTSALLDLERFLPGACPYGALVAMPDYGRVLLLPVRPDELPATATGFADLAREDHATTDTPCTDQVLWWAGDTLRAIGLTRLRKRARIPRALRALVRHHDHQPRTA</sequence>
<organism evidence="1 2">
    <name type="scientific">Streptantibioticus parmotrematis</name>
    <dbReference type="NCBI Taxonomy" id="2873249"/>
    <lineage>
        <taxon>Bacteria</taxon>
        <taxon>Bacillati</taxon>
        <taxon>Actinomycetota</taxon>
        <taxon>Actinomycetes</taxon>
        <taxon>Kitasatosporales</taxon>
        <taxon>Streptomycetaceae</taxon>
        <taxon>Streptantibioticus</taxon>
    </lineage>
</organism>
<protein>
    <submittedName>
        <fullName evidence="1">Uncharacterized protein</fullName>
    </submittedName>
</protein>
<evidence type="ECO:0000313" key="2">
    <source>
        <dbReference type="Proteomes" id="UP001198565"/>
    </source>
</evidence>
<dbReference type="Proteomes" id="UP001198565">
    <property type="component" value="Unassembled WGS sequence"/>
</dbReference>
<dbReference type="EMBL" id="JAINVZ010000011">
    <property type="protein sequence ID" value="MBY8886569.1"/>
    <property type="molecule type" value="Genomic_DNA"/>
</dbReference>
<accession>A0ABS7QTP8</accession>
<evidence type="ECO:0000313" key="1">
    <source>
        <dbReference type="EMBL" id="MBY8886569.1"/>
    </source>
</evidence>
<reference evidence="1 2" key="1">
    <citation type="submission" date="2021-08" db="EMBL/GenBank/DDBJ databases">
        <title>Streptomyces sp. PTM05 isolated from lichen.</title>
        <authorList>
            <person name="Somphong A."/>
            <person name="Phongsopitanun W."/>
            <person name="Tanasupawat S."/>
        </authorList>
    </citation>
    <scope>NUCLEOTIDE SEQUENCE [LARGE SCALE GENOMIC DNA]</scope>
    <source>
        <strain evidence="1 2">Ptm05</strain>
    </source>
</reference>
<comment type="caution">
    <text evidence="1">The sequence shown here is derived from an EMBL/GenBank/DDBJ whole genome shotgun (WGS) entry which is preliminary data.</text>
</comment>
<gene>
    <name evidence="1" type="ORF">K7472_17095</name>
</gene>